<evidence type="ECO:0000256" key="51">
    <source>
        <dbReference type="ARBA" id="ARBA00035667"/>
    </source>
</evidence>
<feature type="active site" description="Charge relay system; for serine protease NS3 activity" evidence="55">
    <location>
        <position position="1514"/>
    </location>
</feature>
<evidence type="ECO:0000256" key="41">
    <source>
        <dbReference type="ARBA" id="ARBA00023157"/>
    </source>
</evidence>
<dbReference type="InterPro" id="IPR014001">
    <property type="entry name" value="Helicase_ATP-bd"/>
</dbReference>
<keyword evidence="57" id="KW-0862">Zinc</keyword>
<evidence type="ECO:0000256" key="33">
    <source>
        <dbReference type="ARBA" id="ARBA00022844"/>
    </source>
</evidence>
<evidence type="ECO:0000256" key="21">
    <source>
        <dbReference type="ARBA" id="ARBA00022679"/>
    </source>
</evidence>
<feature type="binding site" evidence="57">
    <location>
        <position position="2923"/>
    </location>
    <ligand>
        <name>Zn(2+)</name>
        <dbReference type="ChEBI" id="CHEBI:29105"/>
        <label>1</label>
    </ligand>
</feature>
<evidence type="ECO:0000256" key="18">
    <source>
        <dbReference type="ARBA" id="ARBA00022632"/>
    </source>
</evidence>
<comment type="catalytic activity">
    <reaction evidence="54">
        <text>ATP + H2O = ADP + phosphate + H(+)</text>
        <dbReference type="Rhea" id="RHEA:13065"/>
        <dbReference type="ChEBI" id="CHEBI:15377"/>
        <dbReference type="ChEBI" id="CHEBI:15378"/>
        <dbReference type="ChEBI" id="CHEBI:30616"/>
        <dbReference type="ChEBI" id="CHEBI:43474"/>
        <dbReference type="ChEBI" id="CHEBI:456216"/>
        <dbReference type="EC" id="3.6.4.13"/>
    </reaction>
</comment>
<feature type="transmembrane region" description="Helical" evidence="59">
    <location>
        <begin position="1254"/>
        <end position="1282"/>
    </location>
</feature>
<evidence type="ECO:0000256" key="4">
    <source>
        <dbReference type="ARBA" id="ARBA00004385"/>
    </source>
</evidence>
<dbReference type="InterPro" id="IPR007094">
    <property type="entry name" value="RNA-dir_pol_PSvirus"/>
</dbReference>
<keyword evidence="24" id="KW-0548">Nucleotidyltransferase</keyword>
<evidence type="ECO:0000256" key="7">
    <source>
        <dbReference type="ARBA" id="ARBA00020107"/>
    </source>
</evidence>
<keyword evidence="14" id="KW-1048">Host nucleus</keyword>
<evidence type="ECO:0000256" key="26">
    <source>
        <dbReference type="ARBA" id="ARBA00022741"/>
    </source>
</evidence>
<feature type="binding site" evidence="57">
    <location>
        <position position="3208"/>
    </location>
    <ligand>
        <name>Zn(2+)</name>
        <dbReference type="ChEBI" id="CHEBI:29105"/>
        <label>2</label>
    </ligand>
</feature>
<feature type="disulfide bond" evidence="56">
    <location>
        <begin position="341"/>
        <end position="372"/>
    </location>
</feature>
<feature type="transmembrane region" description="Helical" evidence="59">
    <location>
        <begin position="2207"/>
        <end position="2224"/>
    </location>
</feature>
<keyword evidence="46" id="KW-1160">Virus entry into host cell</keyword>
<evidence type="ECO:0000256" key="47">
    <source>
        <dbReference type="ARBA" id="ARBA00023443"/>
    </source>
</evidence>
<dbReference type="GO" id="GO:0006508">
    <property type="term" value="P:proteolysis"/>
    <property type="evidence" value="ECO:0007669"/>
    <property type="project" value="UniProtKB-KW"/>
</dbReference>
<evidence type="ECO:0000256" key="20">
    <source>
        <dbReference type="ARBA" id="ARBA00022670"/>
    </source>
</evidence>
<evidence type="ECO:0000256" key="42">
    <source>
        <dbReference type="ARBA" id="ARBA00023180"/>
    </source>
</evidence>
<comment type="subunit">
    <text evidence="52">Forms a heterodimer with serine protease NS3. May form homooligomers.</text>
</comment>
<feature type="transmembrane region" description="Helical" evidence="59">
    <location>
        <begin position="702"/>
        <end position="724"/>
    </location>
</feature>
<evidence type="ECO:0000256" key="6">
    <source>
        <dbReference type="ARBA" id="ARBA00004613"/>
    </source>
</evidence>
<evidence type="ECO:0000256" key="53">
    <source>
        <dbReference type="ARBA" id="ARBA00047631"/>
    </source>
</evidence>
<evidence type="ECO:0000256" key="46">
    <source>
        <dbReference type="ARBA" id="ARBA00023296"/>
    </source>
</evidence>
<dbReference type="Pfam" id="PF00948">
    <property type="entry name" value="Flavi_NS1"/>
    <property type="match status" value="1"/>
</dbReference>
<evidence type="ECO:0000256" key="12">
    <source>
        <dbReference type="ARBA" id="ARBA00022553"/>
    </source>
</evidence>
<evidence type="ECO:0000256" key="15">
    <source>
        <dbReference type="ARBA" id="ARBA00022581"/>
    </source>
</evidence>
<dbReference type="Pfam" id="PF00869">
    <property type="entry name" value="Flavi_glycoprot"/>
    <property type="match status" value="1"/>
</dbReference>
<evidence type="ECO:0000313" key="66">
    <source>
        <dbReference type="EMBL" id="AFG73004.1"/>
    </source>
</evidence>
<evidence type="ECO:0000256" key="24">
    <source>
        <dbReference type="ARBA" id="ARBA00022695"/>
    </source>
</evidence>
<feature type="transmembrane region" description="Helical" evidence="59">
    <location>
        <begin position="2178"/>
        <end position="2195"/>
    </location>
</feature>
<evidence type="ECO:0000256" key="55">
    <source>
        <dbReference type="PIRSR" id="PIRSR003817-1"/>
    </source>
</evidence>
<dbReference type="GO" id="GO:0055036">
    <property type="term" value="C:virion membrane"/>
    <property type="evidence" value="ECO:0007669"/>
    <property type="project" value="UniProtKB-SubCell"/>
</dbReference>
<dbReference type="PROSITE" id="PS51591">
    <property type="entry name" value="RNA_CAP01_NS5_MT"/>
    <property type="match status" value="1"/>
</dbReference>
<feature type="transmembrane region" description="Helical" evidence="59">
    <location>
        <begin position="1302"/>
        <end position="1322"/>
    </location>
</feature>
<reference evidence="66 67" key="1">
    <citation type="journal article" date="2012" name="J. Virol.">
        <title>Full genomic sequence of the prototype strain (m64) of rio bravo virus.</title>
        <authorList>
            <person name="Volkova E."/>
            <person name="Tesh R.B."/>
            <person name="Monath T.P."/>
            <person name="Vasilakis N."/>
        </authorList>
    </citation>
    <scope>NUCLEOTIDE SEQUENCE [LARGE SCALE GENOMIC DNA]</scope>
    <source>
        <strain evidence="66">M64</strain>
    </source>
</reference>
<dbReference type="InterPro" id="IPR009003">
    <property type="entry name" value="Peptidase_S1_PA"/>
</dbReference>
<keyword evidence="29" id="KW-0347">Helicase</keyword>
<dbReference type="InterPro" id="IPR000404">
    <property type="entry name" value="Flavi_NS4A"/>
</dbReference>
<keyword evidence="34" id="KW-1043">Host membrane</keyword>
<dbReference type="Pfam" id="PF02832">
    <property type="entry name" value="Flavi_glycop_C"/>
    <property type="match status" value="1"/>
</dbReference>
<keyword evidence="31" id="KW-1114">Inhibition of host interferon signaling pathway by virus</keyword>
<dbReference type="Gene3D" id="2.60.98.10">
    <property type="entry name" value="Tick-borne Encephalitis virus Glycoprotein, domain 1"/>
    <property type="match status" value="1"/>
</dbReference>
<dbReference type="InterPro" id="IPR000487">
    <property type="entry name" value="Flavi_NS2B"/>
</dbReference>
<evidence type="ECO:0000256" key="8">
    <source>
        <dbReference type="ARBA" id="ARBA00022484"/>
    </source>
</evidence>
<evidence type="ECO:0000256" key="17">
    <source>
        <dbReference type="ARBA" id="ARBA00022603"/>
    </source>
</evidence>
<dbReference type="SUPFAM" id="SSF81296">
    <property type="entry name" value="E set domains"/>
    <property type="match status" value="1"/>
</dbReference>
<dbReference type="InterPro" id="IPR038302">
    <property type="entry name" value="Env_glycoprot_M_sf_flavivir"/>
</dbReference>
<dbReference type="GO" id="GO:0004252">
    <property type="term" value="F:serine-type endopeptidase activity"/>
    <property type="evidence" value="ECO:0007669"/>
    <property type="project" value="InterPro"/>
</dbReference>
<dbReference type="SMART" id="SM00487">
    <property type="entry name" value="DEXDc"/>
    <property type="match status" value="1"/>
</dbReference>
<dbReference type="GO" id="GO:0046718">
    <property type="term" value="P:symbiont entry into host cell"/>
    <property type="evidence" value="ECO:0007669"/>
    <property type="project" value="UniProtKB-KW"/>
</dbReference>
<comment type="function">
    <text evidence="50">Required cofactor for the serine protease function of NS3. May have membrane-destabilizing activity and form viroporins.</text>
</comment>
<keyword evidence="8" id="KW-0696">RNA-directed RNA polymerase</keyword>
<evidence type="ECO:0000256" key="5">
    <source>
        <dbReference type="ARBA" id="ARBA00004461"/>
    </source>
</evidence>
<dbReference type="GO" id="GO:0005524">
    <property type="term" value="F:ATP binding"/>
    <property type="evidence" value="ECO:0007669"/>
    <property type="project" value="UniProtKB-KW"/>
</dbReference>
<feature type="domain" description="Helicase C-terminal" evidence="62">
    <location>
        <begin position="1808"/>
        <end position="1978"/>
    </location>
</feature>
<keyword evidence="39" id="KW-0506">mRNA capping</keyword>
<dbReference type="PROSITE" id="PS51192">
    <property type="entry name" value="HELICASE_ATP_BIND_1"/>
    <property type="match status" value="1"/>
</dbReference>
<feature type="transmembrane region" description="Helical" evidence="59">
    <location>
        <begin position="1178"/>
        <end position="1201"/>
    </location>
</feature>
<feature type="binding site" evidence="57">
    <location>
        <position position="2932"/>
    </location>
    <ligand>
        <name>Zn(2+)</name>
        <dbReference type="ChEBI" id="CHEBI:29105"/>
        <label>1</label>
    </ligand>
</feature>
<dbReference type="GO" id="GO:0044167">
    <property type="term" value="C:host cell endoplasmic reticulum membrane"/>
    <property type="evidence" value="ECO:0007669"/>
    <property type="project" value="UniProtKB-SubCell"/>
</dbReference>
<dbReference type="GO" id="GO:0003968">
    <property type="term" value="F:RNA-directed RNA polymerase activity"/>
    <property type="evidence" value="ECO:0007669"/>
    <property type="project" value="UniProtKB-KW"/>
</dbReference>
<keyword evidence="44" id="KW-0922">Interferon antiviral system evasion</keyword>
<dbReference type="GO" id="GO:0039502">
    <property type="term" value="P:symbiont-mediated suppression of host type I interferon-mediated signaling pathway"/>
    <property type="evidence" value="ECO:0007669"/>
    <property type="project" value="UniProtKB-KW"/>
</dbReference>
<dbReference type="InterPro" id="IPR038055">
    <property type="entry name" value="Glycoprot_E_dimer_dom"/>
</dbReference>
<evidence type="ECO:0000256" key="52">
    <source>
        <dbReference type="ARBA" id="ARBA00046942"/>
    </source>
</evidence>
<feature type="active site" description="Charge relay system; for serine protease NS3 activity" evidence="55">
    <location>
        <position position="1538"/>
    </location>
</feature>
<keyword evidence="22" id="KW-0949">S-adenosyl-L-methionine</keyword>
<evidence type="ECO:0000256" key="44">
    <source>
        <dbReference type="ARBA" id="ARBA00023258"/>
    </source>
</evidence>
<dbReference type="Gene3D" id="1.10.260.90">
    <property type="match status" value="1"/>
</dbReference>
<dbReference type="InterPro" id="IPR038688">
    <property type="entry name" value="Flavi_propep_sf"/>
</dbReference>
<evidence type="ECO:0000256" key="50">
    <source>
        <dbReference type="ARBA" id="ARBA00035601"/>
    </source>
</evidence>
<evidence type="ECO:0000256" key="16">
    <source>
        <dbReference type="ARBA" id="ARBA00022595"/>
    </source>
</evidence>
<evidence type="ECO:0000256" key="9">
    <source>
        <dbReference type="ARBA" id="ARBA00022506"/>
    </source>
</evidence>
<dbReference type="Pfam" id="PF00972">
    <property type="entry name" value="Flavi_NS5"/>
    <property type="match status" value="1"/>
</dbReference>
<evidence type="ECO:0000256" key="57">
    <source>
        <dbReference type="PIRSR" id="PIRSR003817-4"/>
    </source>
</evidence>
<evidence type="ECO:0000256" key="45">
    <source>
        <dbReference type="ARBA" id="ARBA00023280"/>
    </source>
</evidence>
<evidence type="ECO:0000256" key="31">
    <source>
        <dbReference type="ARBA" id="ARBA00022830"/>
    </source>
</evidence>
<evidence type="ECO:0000256" key="38">
    <source>
        <dbReference type="ARBA" id="ARBA00022989"/>
    </source>
</evidence>
<dbReference type="PROSITE" id="PS51194">
    <property type="entry name" value="HELICASE_CTER"/>
    <property type="match status" value="1"/>
</dbReference>
<feature type="transmembrane region" description="Helical" evidence="59">
    <location>
        <begin position="731"/>
        <end position="751"/>
    </location>
</feature>
<keyword evidence="18" id="KW-1090">Inhibition of host innate immune response by virus</keyword>
<dbReference type="InterPro" id="IPR014412">
    <property type="entry name" value="Gen_Poly_FLV"/>
</dbReference>
<keyword evidence="37" id="KW-0693">Viral RNA replication</keyword>
<dbReference type="Pfam" id="PF20907">
    <property type="entry name" value="Flav_NS3-hel_C"/>
    <property type="match status" value="1"/>
</dbReference>
<evidence type="ECO:0000256" key="34">
    <source>
        <dbReference type="ARBA" id="ARBA00022870"/>
    </source>
</evidence>
<keyword evidence="35" id="KW-1106">Inhibition of host STAT2 by virus</keyword>
<dbReference type="GO" id="GO:0019028">
    <property type="term" value="C:viral capsid"/>
    <property type="evidence" value="ECO:0007669"/>
    <property type="project" value="UniProtKB-KW"/>
</dbReference>
<feature type="disulfide bond" evidence="56">
    <location>
        <begin position="270"/>
        <end position="297"/>
    </location>
</feature>
<organism evidence="66 67">
    <name type="scientific">Rio Bravo virus</name>
    <dbReference type="NCBI Taxonomy" id="64285"/>
    <lineage>
        <taxon>Viruses</taxon>
        <taxon>Riboviria</taxon>
        <taxon>Orthornavirae</taxon>
        <taxon>Kitrinoviricota</taxon>
        <taxon>Flasuviricetes</taxon>
        <taxon>Amarillovirales</taxon>
        <taxon>Flaviviridae</taxon>
        <taxon>Orthoflavivirus</taxon>
        <taxon>Orthoflavivirus bravoense</taxon>
    </lineage>
</organism>
<dbReference type="NCBIfam" id="TIGR04240">
    <property type="entry name" value="flavi_E_stem"/>
    <property type="match status" value="1"/>
</dbReference>
<feature type="binding site" evidence="57">
    <location>
        <position position="3327"/>
    </location>
    <ligand>
        <name>Zn(2+)</name>
        <dbReference type="ChEBI" id="CHEBI:29105"/>
        <label>2</label>
    </ligand>
</feature>
<feature type="binding site" evidence="57">
    <location>
        <position position="3192"/>
    </location>
    <ligand>
        <name>Zn(2+)</name>
        <dbReference type="ChEBI" id="CHEBI:29105"/>
        <label>2</label>
    </ligand>
</feature>
<dbReference type="GO" id="GO:0019062">
    <property type="term" value="P:virion attachment to host cell"/>
    <property type="evidence" value="ECO:0007669"/>
    <property type="project" value="UniProtKB-KW"/>
</dbReference>
<dbReference type="InterPro" id="IPR000336">
    <property type="entry name" value="Flavivir/Alphavir_Ig-like_sf"/>
</dbReference>
<dbReference type="SUPFAM" id="SSF50494">
    <property type="entry name" value="Trypsin-like serine proteases"/>
    <property type="match status" value="1"/>
</dbReference>
<dbReference type="GO" id="GO:0004482">
    <property type="term" value="F:mRNA 5'-cap (guanine-N7-)-methyltransferase activity"/>
    <property type="evidence" value="ECO:0007669"/>
    <property type="project" value="InterPro"/>
</dbReference>
<keyword evidence="23 59" id="KW-0812">Transmembrane</keyword>
<feature type="transmembrane region" description="Helical" evidence="59">
    <location>
        <begin position="2155"/>
        <end position="2172"/>
    </location>
</feature>
<dbReference type="CDD" id="cd20761">
    <property type="entry name" value="capping_2-OMTase_Flaviviridae"/>
    <property type="match status" value="1"/>
</dbReference>
<keyword evidence="30" id="KW-0720">Serine protease</keyword>
<dbReference type="Gene3D" id="3.40.50.300">
    <property type="entry name" value="P-loop containing nucleotide triphosphate hydrolases"/>
    <property type="match status" value="2"/>
</dbReference>
<keyword evidence="10" id="KW-1170">Fusion of virus membrane with host endosomal membrane</keyword>
<keyword evidence="20" id="KW-0645">Protease</keyword>
<evidence type="ECO:0000256" key="27">
    <source>
        <dbReference type="ARBA" id="ARBA00022801"/>
    </source>
</evidence>
<dbReference type="Gene3D" id="1.20.1280.260">
    <property type="match status" value="1"/>
</dbReference>
<evidence type="ECO:0000256" key="3">
    <source>
        <dbReference type="ARBA" id="ARBA00004153"/>
    </source>
</evidence>
<keyword evidence="38 59" id="KW-1133">Transmembrane helix</keyword>
<dbReference type="EMBL" id="JQ582840">
    <property type="protein sequence ID" value="AFG73004.1"/>
    <property type="molecule type" value="Genomic_RNA"/>
</dbReference>
<accession>H9XFD8</accession>
<evidence type="ECO:0000256" key="14">
    <source>
        <dbReference type="ARBA" id="ARBA00022562"/>
    </source>
</evidence>
<feature type="transmembrane region" description="Helical" evidence="59">
    <location>
        <begin position="2129"/>
        <end position="2148"/>
    </location>
</feature>
<evidence type="ECO:0000259" key="60">
    <source>
        <dbReference type="PROSITE" id="PS50507"/>
    </source>
</evidence>
<evidence type="ECO:0000256" key="37">
    <source>
        <dbReference type="ARBA" id="ARBA00022953"/>
    </source>
</evidence>
<dbReference type="InterPro" id="IPR038345">
    <property type="entry name" value="Flavi_E_Stem/Anchor_dom_sf"/>
</dbReference>
<keyword evidence="25 57" id="KW-0479">Metal-binding</keyword>
<evidence type="ECO:0000256" key="1">
    <source>
        <dbReference type="ARBA" id="ARBA00003504"/>
    </source>
</evidence>
<keyword evidence="15" id="KW-0945">Host-virus interaction</keyword>
<feature type="transmembrane region" description="Helical" evidence="59">
    <location>
        <begin position="236"/>
        <end position="263"/>
    </location>
</feature>
<comment type="subunit">
    <text evidence="51">Forms heterodimers with envelope protein E in the endoplasmic reticulum and Golgi.</text>
</comment>
<dbReference type="Pfam" id="PF01350">
    <property type="entry name" value="Flavi_NS4A"/>
    <property type="match status" value="1"/>
</dbReference>
<dbReference type="SUPFAM" id="SSF52540">
    <property type="entry name" value="P-loop containing nucleoside triphosphate hydrolases"/>
    <property type="match status" value="2"/>
</dbReference>
<keyword evidence="26" id="KW-0547">Nucleotide-binding</keyword>
<keyword evidence="45" id="KW-0899">Viral immunoevasion</keyword>
<feature type="transmembrane region" description="Helical" evidence="59">
    <location>
        <begin position="21"/>
        <end position="42"/>
    </location>
</feature>
<feature type="disulfide bond" evidence="56">
    <location>
        <begin position="359"/>
        <end position="388"/>
    </location>
</feature>
<feature type="transmembrane region" description="Helical" evidence="59">
    <location>
        <begin position="62"/>
        <end position="81"/>
    </location>
</feature>
<dbReference type="GO" id="GO:0003724">
    <property type="term" value="F:RNA helicase activity"/>
    <property type="evidence" value="ECO:0007669"/>
    <property type="project" value="UniProtKB-EC"/>
</dbReference>
<keyword evidence="32" id="KW-0067">ATP-binding</keyword>
<evidence type="ECO:0000259" key="63">
    <source>
        <dbReference type="PROSITE" id="PS51527"/>
    </source>
</evidence>
<evidence type="ECO:0000256" key="29">
    <source>
        <dbReference type="ARBA" id="ARBA00022806"/>
    </source>
</evidence>
<evidence type="ECO:0000313" key="67">
    <source>
        <dbReference type="Proteomes" id="UP000099943"/>
    </source>
</evidence>
<dbReference type="SUPFAM" id="SSF56983">
    <property type="entry name" value="Viral glycoprotein, central and dimerisation domains"/>
    <property type="match status" value="1"/>
</dbReference>
<keyword evidence="43" id="KW-1038">Host endoplasmic reticulum</keyword>
<evidence type="ECO:0000256" key="22">
    <source>
        <dbReference type="ARBA" id="ARBA00022691"/>
    </source>
</evidence>
<dbReference type="InterPro" id="IPR036253">
    <property type="entry name" value="Glycoprot_cen/dimer_sf"/>
</dbReference>
<evidence type="ECO:0000256" key="25">
    <source>
        <dbReference type="ARBA" id="ARBA00022723"/>
    </source>
</evidence>
<dbReference type="Gene3D" id="3.30.70.2840">
    <property type="entry name" value="Flavivirus RNA-directed RNA polymerase, thumb domain"/>
    <property type="match status" value="3"/>
</dbReference>
<dbReference type="GO" id="GO:0004483">
    <property type="term" value="F:methyltransferase cap1 activity"/>
    <property type="evidence" value="ECO:0007669"/>
    <property type="project" value="InterPro"/>
</dbReference>
<evidence type="ECO:0000256" key="36">
    <source>
        <dbReference type="ARBA" id="ARBA00022884"/>
    </source>
</evidence>
<dbReference type="InterPro" id="IPR001850">
    <property type="entry name" value="Flavi_NS3_S7"/>
</dbReference>
<keyword evidence="13" id="KW-0167">Capsid protein</keyword>
<evidence type="ECO:0000256" key="19">
    <source>
        <dbReference type="ARBA" id="ARBA00022664"/>
    </source>
</evidence>
<dbReference type="Pfam" id="PF01349">
    <property type="entry name" value="Flavi_NS4B"/>
    <property type="match status" value="1"/>
</dbReference>
<evidence type="ECO:0000256" key="23">
    <source>
        <dbReference type="ARBA" id="ARBA00022692"/>
    </source>
</evidence>
<dbReference type="GO" id="GO:0005576">
    <property type="term" value="C:extracellular region"/>
    <property type="evidence" value="ECO:0007669"/>
    <property type="project" value="UniProtKB-SubCell"/>
</dbReference>
<dbReference type="InterPro" id="IPR047530">
    <property type="entry name" value="Flavi_RdRp"/>
</dbReference>
<keyword evidence="17" id="KW-0489">Methyltransferase</keyword>
<comment type="catalytic activity">
    <reaction evidence="49">
        <text>Selective hydrolysis of -Xaa-Xaa-|-Yaa- bonds in which each of the Xaa can be either Arg or Lys and Yaa can be either Ser or Ala.</text>
        <dbReference type="EC" id="3.4.21.91"/>
    </reaction>
</comment>
<feature type="transmembrane region" description="Helical" evidence="59">
    <location>
        <begin position="1137"/>
        <end position="1154"/>
    </location>
</feature>
<evidence type="ECO:0000256" key="10">
    <source>
        <dbReference type="ARBA" id="ARBA00022510"/>
    </source>
</evidence>
<feature type="domain" description="MRNA cap 0-1 NS5-type MT" evidence="65">
    <location>
        <begin position="2484"/>
        <end position="2748"/>
    </location>
</feature>
<evidence type="ECO:0000256" key="32">
    <source>
        <dbReference type="ARBA" id="ARBA00022840"/>
    </source>
</evidence>
<dbReference type="CDD" id="cd23204">
    <property type="entry name" value="Flavivirus_RdRp"/>
    <property type="match status" value="1"/>
</dbReference>
<dbReference type="Pfam" id="PF00949">
    <property type="entry name" value="Peptidase_S7"/>
    <property type="match status" value="1"/>
</dbReference>
<comment type="catalytic activity">
    <reaction evidence="53">
        <text>a ribonucleoside 5'-triphosphate + H2O = a ribonucleoside 5'-diphosphate + phosphate + H(+)</text>
        <dbReference type="Rhea" id="RHEA:23680"/>
        <dbReference type="ChEBI" id="CHEBI:15377"/>
        <dbReference type="ChEBI" id="CHEBI:15378"/>
        <dbReference type="ChEBI" id="CHEBI:43474"/>
        <dbReference type="ChEBI" id="CHEBI:57930"/>
        <dbReference type="ChEBI" id="CHEBI:61557"/>
        <dbReference type="EC" id="3.6.1.15"/>
    </reaction>
</comment>
<dbReference type="GO" id="GO:0042025">
    <property type="term" value="C:host cell nucleus"/>
    <property type="evidence" value="ECO:0007669"/>
    <property type="project" value="UniProtKB-SubCell"/>
</dbReference>
<dbReference type="InterPro" id="IPR027417">
    <property type="entry name" value="P-loop_NTPase"/>
</dbReference>
<evidence type="ECO:0000256" key="11">
    <source>
        <dbReference type="ARBA" id="ARBA00022525"/>
    </source>
</evidence>
<feature type="region of interest" description="Disordered" evidence="58">
    <location>
        <begin position="1"/>
        <end position="21"/>
    </location>
</feature>
<evidence type="ECO:0000256" key="35">
    <source>
        <dbReference type="ARBA" id="ARBA00022883"/>
    </source>
</evidence>
<keyword evidence="27" id="KW-0378">Hydrolase</keyword>
<evidence type="ECO:0000256" key="40">
    <source>
        <dbReference type="ARBA" id="ARBA00023136"/>
    </source>
</evidence>
<dbReference type="InterPro" id="IPR026490">
    <property type="entry name" value="mRNA_cap_0/1_MeTrfase"/>
</dbReference>
<keyword evidence="40 59" id="KW-0472">Membrane</keyword>
<dbReference type="InterPro" id="IPR029063">
    <property type="entry name" value="SAM-dependent_MTases_sf"/>
</dbReference>
<evidence type="ECO:0000256" key="2">
    <source>
        <dbReference type="ARBA" id="ARBA00004147"/>
    </source>
</evidence>
<dbReference type="Proteomes" id="UP000099943">
    <property type="component" value="Genome"/>
</dbReference>
<evidence type="ECO:0000256" key="28">
    <source>
        <dbReference type="ARBA" id="ARBA00022804"/>
    </source>
</evidence>
<evidence type="ECO:0000256" key="56">
    <source>
        <dbReference type="PIRSR" id="PIRSR003817-3"/>
    </source>
</evidence>
<dbReference type="InterPro" id="IPR043504">
    <property type="entry name" value="Peptidase_S1_PA_chymotrypsin"/>
</dbReference>
<dbReference type="SUPFAM" id="SSF56672">
    <property type="entry name" value="DNA/RNA polymerases"/>
    <property type="match status" value="1"/>
</dbReference>
<evidence type="ECO:0000256" key="58">
    <source>
        <dbReference type="SAM" id="MobiDB-lite"/>
    </source>
</evidence>
<dbReference type="CDD" id="cd12149">
    <property type="entry name" value="Flavi_E_C"/>
    <property type="match status" value="1"/>
</dbReference>
<evidence type="ECO:0000256" key="13">
    <source>
        <dbReference type="ARBA" id="ARBA00022561"/>
    </source>
</evidence>
<dbReference type="Pfam" id="PF01570">
    <property type="entry name" value="Flavi_propep"/>
    <property type="match status" value="1"/>
</dbReference>
<dbReference type="Pfam" id="PF20483">
    <property type="entry name" value="Flavi_NS5_thumb"/>
    <property type="match status" value="1"/>
</dbReference>
<dbReference type="Gene3D" id="3.40.50.150">
    <property type="entry name" value="Vaccinia Virus protein VP39"/>
    <property type="match status" value="1"/>
</dbReference>
<dbReference type="InterPro" id="IPR011998">
    <property type="entry name" value="Flavi_Glycoprot_E_cen/dimer"/>
</dbReference>
<dbReference type="Gene3D" id="1.10.8.970">
    <property type="entry name" value="Flavivirus envelope glycoprotein M-like"/>
    <property type="match status" value="1"/>
</dbReference>
<feature type="domain" description="Helicase ATP-binding" evidence="61">
    <location>
        <begin position="1646"/>
        <end position="1801"/>
    </location>
</feature>
<dbReference type="Pfam" id="PF07652">
    <property type="entry name" value="Flavi_DEAD"/>
    <property type="match status" value="1"/>
</dbReference>
<dbReference type="Gene3D" id="2.60.260.50">
    <property type="entry name" value="Flavivirus polyprotein propeptide domain"/>
    <property type="match status" value="1"/>
</dbReference>
<dbReference type="PROSITE" id="PS51527">
    <property type="entry name" value="FLAVIVIRUS_NS2B"/>
    <property type="match status" value="1"/>
</dbReference>
<dbReference type="InterPro" id="IPR002877">
    <property type="entry name" value="RNA_MeTrfase_FtsJ_dom"/>
</dbReference>
<dbReference type="InterPro" id="IPR013755">
    <property type="entry name" value="Flav_gly_cen_dom_subdom1"/>
</dbReference>
<sequence>MVGKLKNAKNKGRTRLRRPPKGKAMGMGLILGIMNYASHIALGMKVNSRLKSFWKMTPPGKLAKGITTLMNILRTLLNGILGRKKQRRGGTESLFPIMFLTGLMAMQVSQNGDGWLLSPDQMDIGKTYKVGTGLCIFSSLDIGVPCNLTITYACVTLANTEEPVDLDCFCRDVQNVWVKYPLCKPGGHRLKRSLSITEHPSSVSLDKPTLWHHWNSVNDRIGKSEEWIVTNAWKSLVIAIVVIMVFGISYQSMIVICIAALIAPSYSTQCVNIQKRDIIRGASDVSWFDVLLEKGACVTISAQDKPSVDLWLDDVIQESLIEGRHYCTKASISDLKADARCPTQGEATMREEHLDGYVCKRSFSDRGWGNGCGLFGKGSIVGCAKATCGANDIIKSYSYDSPKVKYVIGAEVHQGKLLTNNSTDRIVKTTFTAESEKHTITIADYGSMDFTCRVVASVELSNIRMIELDGHMFNVHEDWLSDLPLPSKISGGSWHGMDRLVVFKEPHAVKMEIQECGDQRPAVFKSLVKAEEVTKTSNSYHLTGGHVDCRVSTLNLRMKGLTYQMCSSSFVWHKRPVATQHGTVAMEVKYKGSDAPCRIPVSVEKEGYNGKNFGNLITANPFAANNEAVVFLELEAPLGVSTIKVGGAVFQWKQEGSSIGKAVTLMKRNIEKTLITSSAYWSSSEPFTSAGIMRILRMPFDMIFGGVGFLGKLMISGVLIWLCVNVQNSTLSVVSGVIGFMLLGFTTGVMGDHGCALDTYRKEMRCGDGLMVWNDVNNWHEAYKYYPEDPEIFLASLVEDREKHCGYSPSNHIDLAMWKALEEEINWFLEDQSVDWRIMVGNEEKVFHKTNSSGWERRAGRNSLSWKNWAKSFKLMSWILERKQGNGTYFVGPVGLDECPLANRSWNAFKVSEFGAGILQTRAFIDIQTSNSQFCDQGLIGSGAKDKRIVHGSPWMWMDSYEVNGTLQLQKLEMKYAVECLWPLSHTLGGKGAPESQLILPKKLGGPVSTLNMIKGYATQELGPWKNGALVLERGECPGTKVQILEDCDKRGHSVRSTTQGGVTIPDWCCKHCVLPPLKFTNADGCWYAMEIRPLKTTPGLVYAGSMTALEAQSWGVLSVMLLFYMGFLPKIAKERWSVSTAFMFFVFAITGLIDCRDFLRYLLAVGTTFAWQFPEPMLWMVAMQTVFMLRPALTVGILFARSWKFERILALASLLQVFQHVTMEWESVWKVLDSLGFVVYGFLLSKSGMQSHVFMLFVVSLTWMDSIVMQHALALGGVMLLMSISPKFMQSDWIQKTQLTILGGLKILNAPFYVVALIFYTCFNDYMHRGQRATDYTAILGIVMAIGAAICKNGLESSGWMIGIMGIFLVFFLLQLSKGEMTAEWAGYCEWKKDCDKSVGSLSLEVKRMSDGRLVNLSKDKESMTEVIMVSVGMIVTGFHWIGIPLTIAMLGIKKCYDATQRSIIVFGVGEDPEGEKVSIQDGVYRIMVSSLFGKKQVGVGIWTGNSFHTMWHVTRGAVLNICGRKIVPEWASITEDLISYNGGWRLFTRWDGTEVQVHAYTPDGKVTTTQLLPGSMKVEGGLELGLIPLDFPPGSSGSPIISSDGKIIGLYGNGVLHGDTYCSSIAQTEKKEEDVPQPKTLEGDGWLSKGKITVIDAHPGSGKTHRILPNLVKRAAERKMRTLVLAPTRVVIKEMESALKGMDISFHSSAVSTKTPGSLVDVMCHATFVNRKLIHTPQRNYEVIIMDEAHWTDPSSIAARGYITSQCEMKKCAVVLMTATPPGVDDPWANSNEKIADVEKMIPDEPWKQGYEWITDFEGRTAWFVPSYNAAQGISKALRERGKKVLILTSKTFHDNYPKIQSEKPDFILTTDISEMGANLDVDRVIDPRTTLKPMEKGNIVEVSGEISITPASAAQRRGRVGRVKGKKAEYIYQGTTEMDDSDLICWKEAQMLLDNMDSRQRATCQFYEPEQDKMTEIPGYYRLTEEKRKVFRHLLTQCDFTPWLAWNVAQNTKGMEDRGWLNIGPNQHLVSDENGDPIKYTTPSGRERQLQPVWLDNRMVKEKRDLVSLLEYAQMRRSGVLLGLPRLMYQKVVESIDMVHTYYTADPNSRNFKLAEKELPDAFLCILQSLLMIVGVFIILMWILSRTKVDRIWIGTLVIGMSGLTAWYGGVPLPVISGGALVCFVLLICLVPEEGMQRTQIDSTLATILICVILTVVTVVANEMRLLENTKRDIMDLFKRDTTVNESPVFHYTWESLMEWDIRPLTIWATYVVFVTLARPQALHNLKMFTQRVITGTVAGKHDMVNLLPFGAAWLSLGLGDLTLAVGAFRNMSCLTLVGGVLLALAHWTWFYPLHAAAESSKAHKIVTQSLSKNTMVDGETIYQLDQTSAETERSEKIFSMVTGFTLTAINVFTLRKAWAVLECVMVGMVLIKYLIEPKGTTFWTLPVVSGLTSLVRGDFFGLIPISFRVWLYARSDRRGIVTSHHTLGEKWKLELNQLSHKEFLSYRKVGILEVDRSDAVMNLNKGKTNTGHAVSRGTSKLAWMHERGFIPLSGHVVDLGCGRGGWSYYCAAQTPVRKVNAYTLGTGAHEKPRLVESLGWNLITFKSKTDVFKLKPYSCDTVLCDIGESNPSYATEAKKTLEVIEMVGNWMLVNPESNFCFKVLNPYSPQVLERLTKFQHMFGGGIIRVPHSRNSTHEMYFVSGITNNLVGSVNAVTKKLMQRMRQEGKERVVADIKFPVGTRSNLTTCVKADAKLIEQRIEKVKNENKNSWTFDDNHPYRTWQYHGSYQIRDVGTKANAINYVVKLLSWPWQALESVFSISMTDTTAFGQQRVFKEKVDTKAPEPPKEVKIVMRKVFTWLVKRILKKGGKIRKCTKEEFINKVESHASIGAWSQEMQGWSDAKEAVHDPRFWNMVDKERKLHLEGKCEMCIYNLMGKREKKPGEFGCAKGSRTIWYMWLGSRFLEFESFGFLNEEHWASRELSGGGVESIPLFYLGYHLREMAKKPGKLYADDTAGWDTRITEADLDDECILCDYMEDEHKQLALSLFELCYKNKVALCPRPGRHGGTVMDVISRRDQRGSGQVVTYALNTLTNIKVQLIRLAESEGVLDEDFNDHGIETWLNHYGEERLSRLLISGDDCVVNACDERFGRSLTWLNTMEKIRKDIDLWAPSNGYENFEKVEFCSNHFHELMLKDGRQLVVPCRSQNELVGRASVNQGGSATVAGTACLAKAYAQMWNLLYFHRRDLRLLGFAIMSATPSNWIPTGRTTWSIHATKDWMTTEDLLDVWNRIWIDENPWMDDKTNITTWKNVAYLPRGQDMCCGSLIGSSKRATWAKLIPGAVEKVRGMIGNENYVNYLGAMGRYECDDVSFQLY</sequence>
<dbReference type="GO" id="GO:0052170">
    <property type="term" value="P:symbiont-mediated suppression of host innate immune response"/>
    <property type="evidence" value="ECO:0007669"/>
    <property type="project" value="UniProtKB-KW"/>
</dbReference>
<dbReference type="InterPro" id="IPR011492">
    <property type="entry name" value="Flavi_DEAD"/>
</dbReference>
<keyword evidence="12" id="KW-0597">Phosphoprotein</keyword>
<feature type="binding site" evidence="57">
    <location>
        <position position="2927"/>
    </location>
    <ligand>
        <name>Zn(2+)</name>
        <dbReference type="ChEBI" id="CHEBI:29105"/>
        <label>1</label>
    </ligand>
</feature>
<keyword evidence="16" id="KW-1162">Viral penetration into host cytoplasm</keyword>
<feature type="binding site" evidence="57">
    <location>
        <position position="2935"/>
    </location>
    <ligand>
        <name>Zn(2+)</name>
        <dbReference type="ChEBI" id="CHEBI:29105"/>
        <label>1</label>
    </ligand>
</feature>
<dbReference type="GO" id="GO:0017111">
    <property type="term" value="F:ribonucleoside triphosphate phosphatase activity"/>
    <property type="evidence" value="ECO:0007669"/>
    <property type="project" value="UniProtKB-EC"/>
</dbReference>
<feature type="disulfide bond" evidence="56">
    <location>
        <begin position="327"/>
        <end position="383"/>
    </location>
</feature>
<feature type="active site" description="Charge relay system; for serine protease NS3 activity" evidence="55">
    <location>
        <position position="1598"/>
    </location>
</feature>
<keyword evidence="36" id="KW-0694">RNA-binding</keyword>
<dbReference type="Gene3D" id="3.30.387.10">
    <property type="entry name" value="Viral Envelope Glycoprotein, domain 3"/>
    <property type="match status" value="1"/>
</dbReference>
<evidence type="ECO:0000259" key="62">
    <source>
        <dbReference type="PROSITE" id="PS51194"/>
    </source>
</evidence>
<keyword evidence="19" id="KW-0507">mRNA processing</keyword>
<evidence type="ECO:0000256" key="43">
    <source>
        <dbReference type="ARBA" id="ARBA00023184"/>
    </source>
</evidence>
<keyword evidence="28" id="KW-1161">Viral attachment to host cell</keyword>
<feature type="transmembrane region" description="Helical" evidence="59">
    <location>
        <begin position="1428"/>
        <end position="1454"/>
    </location>
</feature>
<dbReference type="InterPro" id="IPR013756">
    <property type="entry name" value="GlyE_cen_dom_subdom2"/>
</dbReference>
<evidence type="ECO:0000259" key="65">
    <source>
        <dbReference type="PROSITE" id="PS51591"/>
    </source>
</evidence>
<dbReference type="GO" id="GO:0046983">
    <property type="term" value="F:protein dimerization activity"/>
    <property type="evidence" value="ECO:0007669"/>
    <property type="project" value="InterPro"/>
</dbReference>
<dbReference type="SMART" id="SM00490">
    <property type="entry name" value="HELICc"/>
    <property type="match status" value="1"/>
</dbReference>
<feature type="domain" description="RdRp catalytic" evidence="60">
    <location>
        <begin position="3012"/>
        <end position="3157"/>
    </location>
</feature>
<feature type="disulfide bond" evidence="56">
    <location>
        <begin position="452"/>
        <end position="549"/>
    </location>
</feature>
<feature type="transmembrane region" description="Helical" evidence="59">
    <location>
        <begin position="2338"/>
        <end position="2357"/>
    </location>
</feature>
<dbReference type="GO" id="GO:0039564">
    <property type="term" value="P:symbiont-mediated suppression of host JAK-STAT cascade via inhibition of STAT2 activity"/>
    <property type="evidence" value="ECO:0007669"/>
    <property type="project" value="UniProtKB-KW"/>
</dbReference>
<dbReference type="Gene3D" id="2.40.10.120">
    <property type="match status" value="1"/>
</dbReference>
<evidence type="ECO:0000256" key="49">
    <source>
        <dbReference type="ARBA" id="ARBA00024468"/>
    </source>
</evidence>
<dbReference type="InterPro" id="IPR027287">
    <property type="entry name" value="Flavi_E_Ig-like"/>
</dbReference>
<dbReference type="GO" id="GO:0003723">
    <property type="term" value="F:RNA binding"/>
    <property type="evidence" value="ECO:0007669"/>
    <property type="project" value="UniProtKB-KW"/>
</dbReference>
<proteinExistence type="predicted"/>
<dbReference type="InterPro" id="IPR001650">
    <property type="entry name" value="Helicase_C-like"/>
</dbReference>
<keyword evidence="21" id="KW-0808">Transferase</keyword>
<feature type="domain" description="Peptidase S7" evidence="64">
    <location>
        <begin position="1464"/>
        <end position="1640"/>
    </location>
</feature>
<dbReference type="InterPro" id="IPR002535">
    <property type="entry name" value="Flavi_propep"/>
</dbReference>
<dbReference type="GO" id="GO:0039694">
    <property type="term" value="P:viral RNA genome replication"/>
    <property type="evidence" value="ECO:0007669"/>
    <property type="project" value="InterPro"/>
</dbReference>
<dbReference type="InterPro" id="IPR049486">
    <property type="entry name" value="NS3-hel_C_flaviviridae"/>
</dbReference>
<evidence type="ECO:0000256" key="59">
    <source>
        <dbReference type="SAM" id="Phobius"/>
    </source>
</evidence>
<keyword evidence="9" id="KW-1168">Fusion of virus membrane with host membrane</keyword>
<dbReference type="SUPFAM" id="SSF53335">
    <property type="entry name" value="S-adenosyl-L-methionine-dependent methyltransferases"/>
    <property type="match status" value="1"/>
</dbReference>
<dbReference type="InterPro" id="IPR001528">
    <property type="entry name" value="Flavi_NS4B"/>
</dbReference>
<dbReference type="PROSITE" id="PS51528">
    <property type="entry name" value="FLAVIVIRUS_NS3PRO"/>
    <property type="match status" value="1"/>
</dbReference>
<name>H9XFD8_9FLAV</name>
<dbReference type="InterPro" id="IPR001157">
    <property type="entry name" value="Flavi_NS1"/>
</dbReference>
<feature type="disulfide bond" evidence="56">
    <location>
        <begin position="566"/>
        <end position="597"/>
    </location>
</feature>
<feature type="transmembrane region" description="Helical" evidence="59">
    <location>
        <begin position="1334"/>
        <end position="1352"/>
    </location>
</feature>
<dbReference type="GO" id="GO:0039654">
    <property type="term" value="P:fusion of virus membrane with host endosome membrane"/>
    <property type="evidence" value="ECO:0007669"/>
    <property type="project" value="UniProtKB-KW"/>
</dbReference>
<dbReference type="GO" id="GO:0046872">
    <property type="term" value="F:metal ion binding"/>
    <property type="evidence" value="ECO:0007669"/>
    <property type="project" value="UniProtKB-KW"/>
</dbReference>
<dbReference type="PROSITE" id="PS50507">
    <property type="entry name" value="RDRP_SSRNA_POS"/>
    <property type="match status" value="1"/>
</dbReference>
<comment type="function">
    <text evidence="1">Functions as a signal peptide for NS4B and is required for the interferon antagonism activity of the latter.</text>
</comment>
<feature type="transmembrane region" description="Helical" evidence="59">
    <location>
        <begin position="2310"/>
        <end position="2332"/>
    </location>
</feature>
<keyword evidence="42" id="KW-0325">Glycoprotein</keyword>
<feature type="transmembrane region" description="Helical" evidence="59">
    <location>
        <begin position="1101"/>
        <end position="1125"/>
    </location>
</feature>
<dbReference type="Gene3D" id="3.30.67.10">
    <property type="entry name" value="Viral Envelope Glycoprotein, domain 2"/>
    <property type="match status" value="1"/>
</dbReference>
<evidence type="ECO:0000256" key="39">
    <source>
        <dbReference type="ARBA" id="ARBA00023042"/>
    </source>
</evidence>
<dbReference type="InterPro" id="IPR014756">
    <property type="entry name" value="Ig_E-set"/>
</dbReference>
<evidence type="ECO:0000259" key="64">
    <source>
        <dbReference type="PROSITE" id="PS51528"/>
    </source>
</evidence>
<evidence type="ECO:0000256" key="48">
    <source>
        <dbReference type="ARBA" id="ARBA00024317"/>
    </source>
</evidence>
<keyword evidence="33" id="KW-0946">Virion</keyword>
<evidence type="ECO:0000256" key="54">
    <source>
        <dbReference type="ARBA" id="ARBA00047984"/>
    </source>
</evidence>
<dbReference type="PIRSF" id="PIRSF003817">
    <property type="entry name" value="Gen_Poly_FLV"/>
    <property type="match status" value="1"/>
</dbReference>
<dbReference type="Gene3D" id="2.40.10.10">
    <property type="entry name" value="Trypsin-like serine proteases"/>
    <property type="match status" value="1"/>
</dbReference>
<feature type="domain" description="Flavivirus NS2B" evidence="63">
    <location>
        <begin position="1331"/>
        <end position="1463"/>
    </location>
</feature>
<feature type="transmembrane region" description="Helical" evidence="59">
    <location>
        <begin position="1358"/>
        <end position="1375"/>
    </location>
</feature>
<comment type="subcellular location">
    <subcellularLocation>
        <location evidence="3">Host endoplasmic reticulum membrane</location>
        <topology evidence="3">Multi-pass membrane protein</topology>
    </subcellularLocation>
    <subcellularLocation>
        <location evidence="5">Host endoplasmic reticulum membrane</location>
        <topology evidence="5">Peripheral membrane protein</topology>
        <orientation evidence="5">Cytoplasmic side</orientation>
    </subcellularLocation>
    <subcellularLocation>
        <location evidence="47">Host endoplasmic reticulum membrane</location>
        <topology evidence="47">Peripheral membrane protein</topology>
        <orientation evidence="47">Lumenal side</orientation>
    </subcellularLocation>
    <subcellularLocation>
        <location evidence="2">Host nucleus</location>
    </subcellularLocation>
    <subcellularLocation>
        <location evidence="6">Secreted</location>
    </subcellularLocation>
    <subcellularLocation>
        <location evidence="4">Virion membrane</location>
        <topology evidence="4">Multi-pass membrane protein</topology>
    </subcellularLocation>
</comment>
<evidence type="ECO:0000256" key="30">
    <source>
        <dbReference type="ARBA" id="ARBA00022825"/>
    </source>
</evidence>
<dbReference type="InterPro" id="IPR046811">
    <property type="entry name" value="Flavi_NS5_thumb"/>
</dbReference>
<dbReference type="InterPro" id="IPR026470">
    <property type="entry name" value="Flavi_E_Stem/Anchor_dom"/>
</dbReference>
<protein>
    <recommendedName>
        <fullName evidence="7">Genome polyprotein</fullName>
    </recommendedName>
</protein>
<dbReference type="InterPro" id="IPR000208">
    <property type="entry name" value="Flavi_RdRp_fingers/palm"/>
</dbReference>
<comment type="function">
    <text evidence="48">Component of the viral RNA replication complex that functions in virion assembly and antagonizes the host immune response.</text>
</comment>
<keyword evidence="11" id="KW-0964">Secreted</keyword>
<evidence type="ECO:0000259" key="61">
    <source>
        <dbReference type="PROSITE" id="PS51192"/>
    </source>
</evidence>
<dbReference type="Pfam" id="PF01728">
    <property type="entry name" value="FtsJ"/>
    <property type="match status" value="1"/>
</dbReference>
<dbReference type="Gene3D" id="2.60.40.350">
    <property type="match status" value="1"/>
</dbReference>
<dbReference type="InterPro" id="IPR043502">
    <property type="entry name" value="DNA/RNA_pol_sf"/>
</dbReference>
<keyword evidence="41 56" id="KW-1015">Disulfide bond</keyword>